<evidence type="ECO:0000313" key="2">
    <source>
        <dbReference type="Proteomes" id="UP000616769"/>
    </source>
</evidence>
<sequence length="86" mass="9360">MEFFINFSLKDNTDCVEVTDEDDVGEEEVIIVIIVLLWPSLRCGGCNDGPLLNASKMFVVVGGDAKHDDAGFTTESIKSINETFGS</sequence>
<protein>
    <submittedName>
        <fullName evidence="1">Uncharacterized protein</fullName>
    </submittedName>
</protein>
<gene>
    <name evidence="1" type="ORF">QR98_0008730</name>
</gene>
<evidence type="ECO:0000313" key="1">
    <source>
        <dbReference type="EMBL" id="KPM02459.1"/>
    </source>
</evidence>
<name>A0A131ZVE6_SARSC</name>
<reference evidence="1 2" key="1">
    <citation type="journal article" date="2015" name="Parasit. Vectors">
        <title>Draft genome of the scabies mite.</title>
        <authorList>
            <person name="Rider S.D.Jr."/>
            <person name="Morgan M.S."/>
            <person name="Arlian L.G."/>
        </authorList>
    </citation>
    <scope>NUCLEOTIDE SEQUENCE [LARGE SCALE GENOMIC DNA]</scope>
    <source>
        <strain evidence="1">Arlian Lab</strain>
    </source>
</reference>
<comment type="caution">
    <text evidence="1">The sequence shown here is derived from an EMBL/GenBank/DDBJ whole genome shotgun (WGS) entry which is preliminary data.</text>
</comment>
<proteinExistence type="predicted"/>
<accession>A0A131ZVE6</accession>
<dbReference type="Proteomes" id="UP000616769">
    <property type="component" value="Unassembled WGS sequence"/>
</dbReference>
<dbReference type="AlphaFoldDB" id="A0A131ZVE6"/>
<organism evidence="1 2">
    <name type="scientific">Sarcoptes scabiei</name>
    <name type="common">Itch mite</name>
    <name type="synonym">Acarus scabiei</name>
    <dbReference type="NCBI Taxonomy" id="52283"/>
    <lineage>
        <taxon>Eukaryota</taxon>
        <taxon>Metazoa</taxon>
        <taxon>Ecdysozoa</taxon>
        <taxon>Arthropoda</taxon>
        <taxon>Chelicerata</taxon>
        <taxon>Arachnida</taxon>
        <taxon>Acari</taxon>
        <taxon>Acariformes</taxon>
        <taxon>Sarcoptiformes</taxon>
        <taxon>Astigmata</taxon>
        <taxon>Psoroptidia</taxon>
        <taxon>Sarcoptoidea</taxon>
        <taxon>Sarcoptidae</taxon>
        <taxon>Sarcoptinae</taxon>
        <taxon>Sarcoptes</taxon>
    </lineage>
</organism>
<dbReference type="EMBL" id="JXLN01001971">
    <property type="protein sequence ID" value="KPM02459.1"/>
    <property type="molecule type" value="Genomic_DNA"/>
</dbReference>
<dbReference type="VEuPathDB" id="VectorBase:SSCA002223"/>